<keyword evidence="9" id="KW-1185">Reference proteome</keyword>
<keyword evidence="3 6" id="KW-0812">Transmembrane</keyword>
<evidence type="ECO:0000256" key="6">
    <source>
        <dbReference type="RuleBase" id="RU003943"/>
    </source>
</evidence>
<dbReference type="PANTHER" id="PTHR30477">
    <property type="entry name" value="ABC-TRANSPORTER METAL-BINDING PROTEIN"/>
    <property type="match status" value="1"/>
</dbReference>
<dbReference type="Proteomes" id="UP000063781">
    <property type="component" value="Chromosome"/>
</dbReference>
<dbReference type="STRING" id="1514105.AOC36_07275"/>
<dbReference type="Gene3D" id="1.10.3470.10">
    <property type="entry name" value="ABC transporter involved in vitamin B12 uptake, BtuC"/>
    <property type="match status" value="1"/>
</dbReference>
<gene>
    <name evidence="8" type="ORF">AOC36_07275</name>
</gene>
<dbReference type="Pfam" id="PF00950">
    <property type="entry name" value="ABC-3"/>
    <property type="match status" value="1"/>
</dbReference>
<keyword evidence="5 7" id="KW-0472">Membrane</keyword>
<dbReference type="GO" id="GO:0010043">
    <property type="term" value="P:response to zinc ion"/>
    <property type="evidence" value="ECO:0007669"/>
    <property type="project" value="TreeGrafter"/>
</dbReference>
<evidence type="ECO:0000256" key="1">
    <source>
        <dbReference type="ARBA" id="ARBA00004141"/>
    </source>
</evidence>
<name>A0A0X8H0E4_9FIRM</name>
<evidence type="ECO:0000256" key="2">
    <source>
        <dbReference type="ARBA" id="ARBA00008034"/>
    </source>
</evidence>
<evidence type="ECO:0000313" key="9">
    <source>
        <dbReference type="Proteomes" id="UP000063781"/>
    </source>
</evidence>
<organism evidence="8 9">
    <name type="scientific">Erysipelothrix larvae</name>
    <dbReference type="NCBI Taxonomy" id="1514105"/>
    <lineage>
        <taxon>Bacteria</taxon>
        <taxon>Bacillati</taxon>
        <taxon>Bacillota</taxon>
        <taxon>Erysipelotrichia</taxon>
        <taxon>Erysipelotrichales</taxon>
        <taxon>Erysipelotrichaceae</taxon>
        <taxon>Erysipelothrix</taxon>
    </lineage>
</organism>
<feature type="transmembrane region" description="Helical" evidence="7">
    <location>
        <begin position="195"/>
        <end position="214"/>
    </location>
</feature>
<keyword evidence="6" id="KW-0813">Transport</keyword>
<feature type="transmembrane region" description="Helical" evidence="7">
    <location>
        <begin position="247"/>
        <end position="266"/>
    </location>
</feature>
<dbReference type="KEGG" id="erl:AOC36_07275"/>
<comment type="similarity">
    <text evidence="2 6">Belongs to the ABC-3 integral membrane protein family.</text>
</comment>
<dbReference type="AlphaFoldDB" id="A0A0X8H0E4"/>
<proteinExistence type="inferred from homology"/>
<dbReference type="CDD" id="cd06550">
    <property type="entry name" value="TM_ABC_iron-siderophores_like"/>
    <property type="match status" value="1"/>
</dbReference>
<dbReference type="GO" id="GO:0055085">
    <property type="term" value="P:transmembrane transport"/>
    <property type="evidence" value="ECO:0007669"/>
    <property type="project" value="InterPro"/>
</dbReference>
<feature type="transmembrane region" description="Helical" evidence="7">
    <location>
        <begin position="169"/>
        <end position="189"/>
    </location>
</feature>
<keyword evidence="4 7" id="KW-1133">Transmembrane helix</keyword>
<protein>
    <submittedName>
        <fullName evidence="8">Manganese ABC transporter substrate-binding protein</fullName>
    </submittedName>
</protein>
<accession>A0A0X8H0E4</accession>
<dbReference type="GO" id="GO:0071281">
    <property type="term" value="P:cellular response to iron ion"/>
    <property type="evidence" value="ECO:0007669"/>
    <property type="project" value="UniProtKB-ARBA"/>
</dbReference>
<feature type="transmembrane region" description="Helical" evidence="7">
    <location>
        <begin position="12"/>
        <end position="37"/>
    </location>
</feature>
<dbReference type="RefSeq" id="WP_067632907.1">
    <property type="nucleotide sequence ID" value="NZ_CP013213.1"/>
</dbReference>
<sequence length="278" mass="29690">MSWLSEVTNMPTFMLNAGVASIILGVVSGIIGTFIILRKMALMGDALSHAVLPGVAISYMLGINMLFGASLFGLLAAVLIQFISEKSTLKGDTSIGIILSTFFALGIILISSAQSGIDLNHVLFGNILAVSAPQLKQSFWVMVAVIVIVSLFYKELLISTFDPTVSKAYGLNTTFYHYLLMLMLSIVTVSSLSQVGIVLVIAMLVIPAASAYLWTNKLHHMMILASIVGAISGIVGTLISFEYNLPTSATIVLVGSGVFLISFIFSPKNNFIKRGKTA</sequence>
<feature type="transmembrane region" description="Helical" evidence="7">
    <location>
        <begin position="221"/>
        <end position="241"/>
    </location>
</feature>
<dbReference type="EMBL" id="CP013213">
    <property type="protein sequence ID" value="AMC93790.1"/>
    <property type="molecule type" value="Genomic_DNA"/>
</dbReference>
<dbReference type="GO" id="GO:0043190">
    <property type="term" value="C:ATP-binding cassette (ABC) transporter complex"/>
    <property type="evidence" value="ECO:0007669"/>
    <property type="project" value="InterPro"/>
</dbReference>
<feature type="transmembrane region" description="Helical" evidence="7">
    <location>
        <begin position="57"/>
        <end position="83"/>
    </location>
</feature>
<dbReference type="OrthoDB" id="9798540at2"/>
<evidence type="ECO:0000256" key="5">
    <source>
        <dbReference type="ARBA" id="ARBA00023136"/>
    </source>
</evidence>
<evidence type="ECO:0000256" key="3">
    <source>
        <dbReference type="ARBA" id="ARBA00022692"/>
    </source>
</evidence>
<evidence type="ECO:0000313" key="8">
    <source>
        <dbReference type="EMBL" id="AMC93790.1"/>
    </source>
</evidence>
<comment type="subcellular location">
    <subcellularLocation>
        <location evidence="6">Cell membrane</location>
        <topology evidence="6">Multi-pass membrane protein</topology>
    </subcellularLocation>
    <subcellularLocation>
        <location evidence="1">Membrane</location>
        <topology evidence="1">Multi-pass membrane protein</topology>
    </subcellularLocation>
</comment>
<dbReference type="InterPro" id="IPR001626">
    <property type="entry name" value="ABC_TroCD"/>
</dbReference>
<evidence type="ECO:0000256" key="7">
    <source>
        <dbReference type="SAM" id="Phobius"/>
    </source>
</evidence>
<feature type="transmembrane region" description="Helical" evidence="7">
    <location>
        <begin position="137"/>
        <end position="157"/>
    </location>
</feature>
<feature type="transmembrane region" description="Helical" evidence="7">
    <location>
        <begin position="95"/>
        <end position="117"/>
    </location>
</feature>
<dbReference type="SUPFAM" id="SSF81345">
    <property type="entry name" value="ABC transporter involved in vitamin B12 uptake, BtuC"/>
    <property type="match status" value="1"/>
</dbReference>
<dbReference type="InterPro" id="IPR037294">
    <property type="entry name" value="ABC_BtuC-like"/>
</dbReference>
<dbReference type="FunFam" id="1.10.3470.10:FF:000003">
    <property type="entry name" value="Iron ABC transporter permease SitD"/>
    <property type="match status" value="1"/>
</dbReference>
<evidence type="ECO:0000256" key="4">
    <source>
        <dbReference type="ARBA" id="ARBA00022989"/>
    </source>
</evidence>
<reference evidence="8 9" key="1">
    <citation type="submission" date="2015-10" db="EMBL/GenBank/DDBJ databases">
        <title>Erysipelothrix larvae sp. LV19 isolated from the larval gut of the rhinoceros beetle, Trypoxylus dichotomus.</title>
        <authorList>
            <person name="Lim S."/>
            <person name="Kim B.-C."/>
        </authorList>
    </citation>
    <scope>NUCLEOTIDE SEQUENCE [LARGE SCALE GENOMIC DNA]</scope>
    <source>
        <strain evidence="8 9">LV19</strain>
    </source>
</reference>
<dbReference type="PANTHER" id="PTHR30477:SF13">
    <property type="entry name" value="IRON TRANSPORT SYSTEM MEMBRANE PROTEIN HI_0360-RELATED"/>
    <property type="match status" value="1"/>
</dbReference>